<evidence type="ECO:0000313" key="17">
    <source>
        <dbReference type="Proteomes" id="UP000594262"/>
    </source>
</evidence>
<keyword evidence="17" id="KW-1185">Reference proteome</keyword>
<feature type="binding site" evidence="9">
    <location>
        <position position="111"/>
    </location>
    <ligand>
        <name>Zn(2+)</name>
        <dbReference type="ChEBI" id="CHEBI:29105"/>
    </ligand>
</feature>
<feature type="domain" description="Phosphomannose isomerase type I catalytic" evidence="14">
    <location>
        <begin position="9"/>
        <end position="154"/>
    </location>
</feature>
<dbReference type="PIRSF" id="PIRSF001480">
    <property type="entry name" value="Mannose-6-phosphate_isomerase"/>
    <property type="match status" value="1"/>
</dbReference>
<dbReference type="Gene3D" id="2.60.120.10">
    <property type="entry name" value="Jelly Rolls"/>
    <property type="match status" value="2"/>
</dbReference>
<comment type="similarity">
    <text evidence="3 11">Belongs to the mannose-6-phosphate isomerase type 1 family.</text>
</comment>
<evidence type="ECO:0000256" key="3">
    <source>
        <dbReference type="ARBA" id="ARBA00010772"/>
    </source>
</evidence>
<dbReference type="EnsemblMetazoa" id="CLYHEMT004751.1">
    <property type="protein sequence ID" value="CLYHEMP004751.1"/>
    <property type="gene ID" value="CLYHEMG004751"/>
</dbReference>
<keyword evidence="7 10" id="KW-0413">Isomerase</keyword>
<dbReference type="Pfam" id="PF01238">
    <property type="entry name" value="PMI_typeI_C"/>
    <property type="match status" value="1"/>
</dbReference>
<reference evidence="16" key="1">
    <citation type="submission" date="2021-01" db="UniProtKB">
        <authorList>
            <consortium name="EnsemblMetazoa"/>
        </authorList>
    </citation>
    <scope>IDENTIFICATION</scope>
</reference>
<dbReference type="GeneID" id="136820904"/>
<evidence type="ECO:0000256" key="5">
    <source>
        <dbReference type="ARBA" id="ARBA00022723"/>
    </source>
</evidence>
<evidence type="ECO:0000256" key="6">
    <source>
        <dbReference type="ARBA" id="ARBA00022833"/>
    </source>
</evidence>
<evidence type="ECO:0000256" key="1">
    <source>
        <dbReference type="ARBA" id="ARBA00000757"/>
    </source>
</evidence>
<dbReference type="InterPro" id="IPR001250">
    <property type="entry name" value="Man6P_Isoase-1"/>
</dbReference>
<evidence type="ECO:0000256" key="2">
    <source>
        <dbReference type="ARBA" id="ARBA00004666"/>
    </source>
</evidence>
<dbReference type="Proteomes" id="UP000594262">
    <property type="component" value="Unplaced"/>
</dbReference>
<dbReference type="GO" id="GO:0005975">
    <property type="term" value="P:carbohydrate metabolic process"/>
    <property type="evidence" value="ECO:0007669"/>
    <property type="project" value="InterPro"/>
</dbReference>
<evidence type="ECO:0000256" key="9">
    <source>
        <dbReference type="PIRSR" id="PIRSR001480-2"/>
    </source>
</evidence>
<evidence type="ECO:0000259" key="15">
    <source>
        <dbReference type="Pfam" id="PF20512"/>
    </source>
</evidence>
<dbReference type="PRINTS" id="PR00714">
    <property type="entry name" value="MAN6PISMRASE"/>
</dbReference>
<comment type="cofactor">
    <cofactor evidence="9 10">
        <name>Zn(2+)</name>
        <dbReference type="ChEBI" id="CHEBI:29105"/>
    </cofactor>
    <text evidence="9 10">Binds 1 zinc ion per subunit.</text>
</comment>
<dbReference type="Gene3D" id="1.10.441.10">
    <property type="entry name" value="Phosphomannose Isomerase, domain 2"/>
    <property type="match status" value="1"/>
</dbReference>
<feature type="binding site" evidence="9">
    <location>
        <position position="138"/>
    </location>
    <ligand>
        <name>Zn(2+)</name>
        <dbReference type="ChEBI" id="CHEBI:29105"/>
    </ligand>
</feature>
<dbReference type="FunFam" id="2.60.120.10:FF:000044">
    <property type="entry name" value="Mannose-6-phosphate isomerase"/>
    <property type="match status" value="1"/>
</dbReference>
<evidence type="ECO:0000259" key="13">
    <source>
        <dbReference type="Pfam" id="PF01238"/>
    </source>
</evidence>
<evidence type="ECO:0000259" key="14">
    <source>
        <dbReference type="Pfam" id="PF20511"/>
    </source>
</evidence>
<protein>
    <recommendedName>
        <fullName evidence="4 10">Mannose-6-phosphate isomerase</fullName>
        <ecNumber evidence="4 10">5.3.1.8</ecNumber>
    </recommendedName>
</protein>
<dbReference type="UniPathway" id="UPA00126">
    <property type="reaction ID" value="UER00423"/>
</dbReference>
<dbReference type="InterPro" id="IPR046457">
    <property type="entry name" value="PMI_typeI_cat"/>
</dbReference>
<dbReference type="RefSeq" id="XP_066933241.1">
    <property type="nucleotide sequence ID" value="XM_067077140.1"/>
</dbReference>
<dbReference type="CDD" id="cd07011">
    <property type="entry name" value="cupin_PMI_type_I_N"/>
    <property type="match status" value="1"/>
</dbReference>
<keyword evidence="6 9" id="KW-0862">Zinc</keyword>
<dbReference type="PANTHER" id="PTHR10309:SF0">
    <property type="entry name" value="MANNOSE-6-PHOSPHATE ISOMERASE"/>
    <property type="match status" value="1"/>
</dbReference>
<dbReference type="InterPro" id="IPR046456">
    <property type="entry name" value="PMI_typeI_C"/>
</dbReference>
<dbReference type="AlphaFoldDB" id="A0A7M5U1A8"/>
<feature type="active site" evidence="8">
    <location>
        <position position="301"/>
    </location>
</feature>
<dbReference type="FunFam" id="1.10.441.10:FF:000001">
    <property type="entry name" value="Mannose-6-phosphate isomerase"/>
    <property type="match status" value="1"/>
</dbReference>
<accession>A0A7M5U1A8</accession>
<keyword evidence="5 9" id="KW-0479">Metal-binding</keyword>
<dbReference type="OrthoDB" id="6605218at2759"/>
<dbReference type="InterPro" id="IPR018050">
    <property type="entry name" value="Pmannose_isomerase-type1_CS"/>
</dbReference>
<evidence type="ECO:0000256" key="4">
    <source>
        <dbReference type="ARBA" id="ARBA00011956"/>
    </source>
</evidence>
<feature type="binding site" evidence="9">
    <location>
        <position position="113"/>
    </location>
    <ligand>
        <name>Zn(2+)</name>
        <dbReference type="ChEBI" id="CHEBI:29105"/>
    </ligand>
</feature>
<dbReference type="PROSITE" id="PS00965">
    <property type="entry name" value="PMI_I_1"/>
    <property type="match status" value="1"/>
</dbReference>
<evidence type="ECO:0000256" key="8">
    <source>
        <dbReference type="PIRSR" id="PIRSR001480-1"/>
    </source>
</evidence>
<proteinExistence type="inferred from homology"/>
<dbReference type="PROSITE" id="PS00966">
    <property type="entry name" value="PMI_I_2"/>
    <property type="match status" value="1"/>
</dbReference>
<dbReference type="GO" id="GO:0008270">
    <property type="term" value="F:zinc ion binding"/>
    <property type="evidence" value="ECO:0007669"/>
    <property type="project" value="InterPro"/>
</dbReference>
<dbReference type="SUPFAM" id="SSF51182">
    <property type="entry name" value="RmlC-like cupins"/>
    <property type="match status" value="1"/>
</dbReference>
<dbReference type="Pfam" id="PF20512">
    <property type="entry name" value="PMI_typeI_hel"/>
    <property type="match status" value="1"/>
</dbReference>
<organism evidence="16 17">
    <name type="scientific">Clytia hemisphaerica</name>
    <dbReference type="NCBI Taxonomy" id="252671"/>
    <lineage>
        <taxon>Eukaryota</taxon>
        <taxon>Metazoa</taxon>
        <taxon>Cnidaria</taxon>
        <taxon>Hydrozoa</taxon>
        <taxon>Hydroidolina</taxon>
        <taxon>Leptothecata</taxon>
        <taxon>Obeliida</taxon>
        <taxon>Clytiidae</taxon>
        <taxon>Clytia</taxon>
    </lineage>
</organism>
<evidence type="ECO:0000256" key="12">
    <source>
        <dbReference type="RuleBase" id="RU004248"/>
    </source>
</evidence>
<sequence>MSTTNKKFFSLECAVQNYHWGKFGEQSTVASLGRMQKNFNFDAEKHYAELWMGDHHRGPSIVQNMSEPTTLTQLLQNNPSLVGENIIKRFGKANLPFLFKVLSVETALSIQAHPNKEHAEILNRTRPDVYQDDNHKPEIAIAITPFEALCGFRPASEILSYFHEVEELLFVVGQKAVDELINAEMATDKKAKDEAVRRAIKGCLSQLMACDPNTIKEQLAKLITRLNECHKKHEDTSLYLGRLLLRVHSQYPGDVGCFVIYFLNYIQLEPFESIFLGPDVPHAYIYGDIIECMANSDNVVRAGFTPKFKDVDTLIEMLDYKPQTVEETKFKPTSCSDDPHVSIYNPPIDDFSVKKIQIPAGNASEYDVQSVKGPSILLTLSGHADVQYETEAGCLATSRGSVFFVGNGEKVKLTNISSNEELLIFQAYCDLV</sequence>
<dbReference type="EC" id="5.3.1.8" evidence="4 10"/>
<feature type="binding site" evidence="9">
    <location>
        <position position="282"/>
    </location>
    <ligand>
        <name>Zn(2+)</name>
        <dbReference type="ChEBI" id="CHEBI:29105"/>
    </ligand>
</feature>
<feature type="domain" description="Phosphomannose isomerase type I helical insertion" evidence="15">
    <location>
        <begin position="172"/>
        <end position="263"/>
    </location>
</feature>
<dbReference type="Pfam" id="PF20511">
    <property type="entry name" value="PMI_typeI_cat"/>
    <property type="match status" value="1"/>
</dbReference>
<evidence type="ECO:0000313" key="16">
    <source>
        <dbReference type="EnsemblMetazoa" id="CLYHEMP004751.1"/>
    </source>
</evidence>
<dbReference type="InterPro" id="IPR016305">
    <property type="entry name" value="Mannose-6-P_Isomerase"/>
</dbReference>
<dbReference type="InterPro" id="IPR011051">
    <property type="entry name" value="RmlC_Cupin_sf"/>
</dbReference>
<comment type="catalytic activity">
    <reaction evidence="1 10">
        <text>D-mannose 6-phosphate = D-fructose 6-phosphate</text>
        <dbReference type="Rhea" id="RHEA:12356"/>
        <dbReference type="ChEBI" id="CHEBI:58735"/>
        <dbReference type="ChEBI" id="CHEBI:61527"/>
        <dbReference type="EC" id="5.3.1.8"/>
    </reaction>
</comment>
<dbReference type="GO" id="GO:0004476">
    <property type="term" value="F:mannose-6-phosphate isomerase activity"/>
    <property type="evidence" value="ECO:0007669"/>
    <property type="project" value="UniProtKB-EC"/>
</dbReference>
<dbReference type="GO" id="GO:0005829">
    <property type="term" value="C:cytosol"/>
    <property type="evidence" value="ECO:0007669"/>
    <property type="project" value="TreeGrafter"/>
</dbReference>
<dbReference type="InterPro" id="IPR014710">
    <property type="entry name" value="RmlC-like_jellyroll"/>
</dbReference>
<evidence type="ECO:0000256" key="11">
    <source>
        <dbReference type="RuleBase" id="RU004189"/>
    </source>
</evidence>
<evidence type="ECO:0000256" key="7">
    <source>
        <dbReference type="ARBA" id="ARBA00023235"/>
    </source>
</evidence>
<dbReference type="PANTHER" id="PTHR10309">
    <property type="entry name" value="MANNOSE-6-PHOSPHATE ISOMERASE"/>
    <property type="match status" value="1"/>
</dbReference>
<comment type="pathway">
    <text evidence="2 12">Nucleotide-sugar biosynthesis; GDP-alpha-D-mannose biosynthesis; alpha-D-mannose 1-phosphate from D-fructose 6-phosphate: step 1/2.</text>
</comment>
<feature type="domain" description="Phosphomannose isomerase type I C-terminal" evidence="13">
    <location>
        <begin position="343"/>
        <end position="387"/>
    </location>
</feature>
<name>A0A7M5U1A8_9CNID</name>
<dbReference type="InterPro" id="IPR046458">
    <property type="entry name" value="PMI_typeI_hel"/>
</dbReference>
<dbReference type="GO" id="GO:0009298">
    <property type="term" value="P:GDP-mannose biosynthetic process"/>
    <property type="evidence" value="ECO:0007669"/>
    <property type="project" value="UniProtKB-UniPathway"/>
</dbReference>
<evidence type="ECO:0000256" key="10">
    <source>
        <dbReference type="RuleBase" id="RU000611"/>
    </source>
</evidence>
<dbReference type="NCBIfam" id="TIGR00218">
    <property type="entry name" value="manA"/>
    <property type="match status" value="1"/>
</dbReference>